<evidence type="ECO:0000256" key="1">
    <source>
        <dbReference type="SAM" id="MobiDB-lite"/>
    </source>
</evidence>
<feature type="region of interest" description="Disordered" evidence="1">
    <location>
        <begin position="84"/>
        <end position="107"/>
    </location>
</feature>
<gene>
    <name evidence="2" type="ORF">LSTR_LSTR014590</name>
</gene>
<name>A0A482X3J6_LAOST</name>
<protein>
    <submittedName>
        <fullName evidence="2">Uncharacterized protein</fullName>
    </submittedName>
</protein>
<feature type="region of interest" description="Disordered" evidence="1">
    <location>
        <begin position="134"/>
        <end position="160"/>
    </location>
</feature>
<keyword evidence="3" id="KW-1185">Reference proteome</keyword>
<evidence type="ECO:0000313" key="3">
    <source>
        <dbReference type="Proteomes" id="UP000291343"/>
    </source>
</evidence>
<dbReference type="AlphaFoldDB" id="A0A482X3J6"/>
<dbReference type="InParanoid" id="A0A482X3J6"/>
<evidence type="ECO:0000313" key="2">
    <source>
        <dbReference type="EMBL" id="RZF40344.1"/>
    </source>
</evidence>
<organism evidence="2 3">
    <name type="scientific">Laodelphax striatellus</name>
    <name type="common">Small brown planthopper</name>
    <name type="synonym">Delphax striatella</name>
    <dbReference type="NCBI Taxonomy" id="195883"/>
    <lineage>
        <taxon>Eukaryota</taxon>
        <taxon>Metazoa</taxon>
        <taxon>Ecdysozoa</taxon>
        <taxon>Arthropoda</taxon>
        <taxon>Hexapoda</taxon>
        <taxon>Insecta</taxon>
        <taxon>Pterygota</taxon>
        <taxon>Neoptera</taxon>
        <taxon>Paraneoptera</taxon>
        <taxon>Hemiptera</taxon>
        <taxon>Auchenorrhyncha</taxon>
        <taxon>Fulgoroidea</taxon>
        <taxon>Delphacidae</taxon>
        <taxon>Criomorphinae</taxon>
        <taxon>Laodelphax</taxon>
    </lineage>
</organism>
<comment type="caution">
    <text evidence="2">The sequence shown here is derived from an EMBL/GenBank/DDBJ whole genome shotgun (WGS) entry which is preliminary data.</text>
</comment>
<proteinExistence type="predicted"/>
<dbReference type="EMBL" id="QKKF02018523">
    <property type="protein sequence ID" value="RZF40344.1"/>
    <property type="molecule type" value="Genomic_DNA"/>
</dbReference>
<sequence length="198" mass="21880">MALQWTPLRLMMTGGDSRVIKHHRTTSELLLELKRRTPQPLMHDKAVQSTDMDDDIDIVTTSANDNVTSANDNVVSSVTVAEINSPTEDEASSRPLQRATTHCSEDSGLVSDEGFGAHLEDAVDTATLQLRPTKHNIDCGKDETEDEIKEQSPPPPPLLANNCKLRDQFEDDKLPDYDNNCALDCLAFTLECCQCVVL</sequence>
<dbReference type="OrthoDB" id="10474418at2759"/>
<reference evidence="2 3" key="1">
    <citation type="journal article" date="2017" name="Gigascience">
        <title>Genome sequence of the small brown planthopper, Laodelphax striatellus.</title>
        <authorList>
            <person name="Zhu J."/>
            <person name="Jiang F."/>
            <person name="Wang X."/>
            <person name="Yang P."/>
            <person name="Bao Y."/>
            <person name="Zhao W."/>
            <person name="Wang W."/>
            <person name="Lu H."/>
            <person name="Wang Q."/>
            <person name="Cui N."/>
            <person name="Li J."/>
            <person name="Chen X."/>
            <person name="Luo L."/>
            <person name="Yu J."/>
            <person name="Kang L."/>
            <person name="Cui F."/>
        </authorList>
    </citation>
    <scope>NUCLEOTIDE SEQUENCE [LARGE SCALE GENOMIC DNA]</scope>
    <source>
        <strain evidence="2">Lst14</strain>
    </source>
</reference>
<accession>A0A482X3J6</accession>
<dbReference type="Proteomes" id="UP000291343">
    <property type="component" value="Unassembled WGS sequence"/>
</dbReference>